<dbReference type="GO" id="GO:0016020">
    <property type="term" value="C:membrane"/>
    <property type="evidence" value="ECO:0007669"/>
    <property type="project" value="UniProtKB-SubCell"/>
</dbReference>
<protein>
    <submittedName>
        <fullName evidence="10">ATPase, F1 complex, OSCP/delta subunit</fullName>
    </submittedName>
</protein>
<evidence type="ECO:0000256" key="9">
    <source>
        <dbReference type="SAM" id="MobiDB-lite"/>
    </source>
</evidence>
<sequence length="245" mass="27404">MDTLSSSVSTLKVPNFNSTTRDFFGHLKTPTGHRHLPSLSPRHSFSGAAKTTNLSSNKPANSFTAHPKDLTTNSPFFCFPQASPVNAPYPYAHRKPASGYAAALLDIAQSKSSLDSVQKDVRKLSKLLRNDQIQAFLSDPFVGDKEKGKAIKELARKGELNKHVVILMKMLIERNRLEMVSEVLEEFKRIYEELSETEEVWISSEKKIGEDRLLRIASRVQQLSGAVKVKIRNLVVKDKLPAFVV</sequence>
<gene>
    <name evidence="10" type="ORF">CCACVL1_21916</name>
</gene>
<evidence type="ECO:0000313" key="10">
    <source>
        <dbReference type="EMBL" id="OMO64245.1"/>
    </source>
</evidence>
<accession>A0A1R3H1K1</accession>
<dbReference type="PANTHER" id="PTHR11910">
    <property type="entry name" value="ATP SYNTHASE DELTA CHAIN"/>
    <property type="match status" value="1"/>
</dbReference>
<evidence type="ECO:0000256" key="4">
    <source>
        <dbReference type="ARBA" id="ARBA00022448"/>
    </source>
</evidence>
<organism evidence="10 11">
    <name type="scientific">Corchorus capsularis</name>
    <name type="common">Jute</name>
    <dbReference type="NCBI Taxonomy" id="210143"/>
    <lineage>
        <taxon>Eukaryota</taxon>
        <taxon>Viridiplantae</taxon>
        <taxon>Streptophyta</taxon>
        <taxon>Embryophyta</taxon>
        <taxon>Tracheophyta</taxon>
        <taxon>Spermatophyta</taxon>
        <taxon>Magnoliopsida</taxon>
        <taxon>eudicotyledons</taxon>
        <taxon>Gunneridae</taxon>
        <taxon>Pentapetalae</taxon>
        <taxon>rosids</taxon>
        <taxon>malvids</taxon>
        <taxon>Malvales</taxon>
        <taxon>Malvaceae</taxon>
        <taxon>Grewioideae</taxon>
        <taxon>Apeibeae</taxon>
        <taxon>Corchorus</taxon>
    </lineage>
</organism>
<name>A0A1R3H1K1_COCAP</name>
<keyword evidence="11" id="KW-1185">Reference proteome</keyword>
<feature type="compositionally biased region" description="Polar residues" evidence="9">
    <location>
        <begin position="49"/>
        <end position="65"/>
    </location>
</feature>
<dbReference type="Gene3D" id="1.10.520.20">
    <property type="entry name" value="N-terminal domain of the delta subunit of the F1F0-ATP synthase"/>
    <property type="match status" value="1"/>
</dbReference>
<evidence type="ECO:0000313" key="11">
    <source>
        <dbReference type="Proteomes" id="UP000188268"/>
    </source>
</evidence>
<dbReference type="Gramene" id="OMO64245">
    <property type="protein sequence ID" value="OMO64245"/>
    <property type="gene ID" value="CCACVL1_21916"/>
</dbReference>
<comment type="similarity">
    <text evidence="2">Belongs to the ATPase delta chain family.</text>
</comment>
<dbReference type="Proteomes" id="UP000188268">
    <property type="component" value="Unassembled WGS sequence"/>
</dbReference>
<proteinExistence type="inferred from homology"/>
<dbReference type="Pfam" id="PF00213">
    <property type="entry name" value="OSCP"/>
    <property type="match status" value="1"/>
</dbReference>
<dbReference type="InterPro" id="IPR026015">
    <property type="entry name" value="ATP_synth_OSCP/delta_N_sf"/>
</dbReference>
<evidence type="ECO:0000256" key="1">
    <source>
        <dbReference type="ARBA" id="ARBA00004370"/>
    </source>
</evidence>
<keyword evidence="5" id="KW-0375">Hydrogen ion transport</keyword>
<keyword evidence="6" id="KW-0406">Ion transport</keyword>
<keyword evidence="4" id="KW-0813">Transport</keyword>
<evidence type="ECO:0000256" key="3">
    <source>
        <dbReference type="ARBA" id="ARBA00011648"/>
    </source>
</evidence>
<dbReference type="OMA" id="VSSEVKM"/>
<dbReference type="GO" id="GO:0046933">
    <property type="term" value="F:proton-transporting ATP synthase activity, rotational mechanism"/>
    <property type="evidence" value="ECO:0007669"/>
    <property type="project" value="InterPro"/>
</dbReference>
<dbReference type="SUPFAM" id="SSF47928">
    <property type="entry name" value="N-terminal domain of the delta subunit of the F1F0-ATP synthase"/>
    <property type="match status" value="1"/>
</dbReference>
<feature type="region of interest" description="Disordered" evidence="9">
    <location>
        <begin position="27"/>
        <end position="65"/>
    </location>
</feature>
<dbReference type="STRING" id="210143.A0A1R3H1K1"/>
<dbReference type="OrthoDB" id="1262810at2759"/>
<keyword evidence="8" id="KW-0066">ATP synthesis</keyword>
<comment type="caution">
    <text evidence="10">The sequence shown here is derived from an EMBL/GenBank/DDBJ whole genome shotgun (WGS) entry which is preliminary data.</text>
</comment>
<comment type="subcellular location">
    <subcellularLocation>
        <location evidence="1">Membrane</location>
    </subcellularLocation>
</comment>
<dbReference type="InterPro" id="IPR000711">
    <property type="entry name" value="ATPase_OSCP/dsu"/>
</dbReference>
<dbReference type="PRINTS" id="PR00125">
    <property type="entry name" value="ATPASEDELTA"/>
</dbReference>
<evidence type="ECO:0000256" key="6">
    <source>
        <dbReference type="ARBA" id="ARBA00023065"/>
    </source>
</evidence>
<evidence type="ECO:0000256" key="2">
    <source>
        <dbReference type="ARBA" id="ARBA00007046"/>
    </source>
</evidence>
<comment type="subunit">
    <text evidence="3">F-type ATPases have 2 components, CF(1) - the catalytic core - and CF(0) - the membrane proton channel. CF(1) has five subunits: alpha(3), beta(3), gamma(1), delta(1), epsilon(1). CF(0) has three main subunits: a, b and c.</text>
</comment>
<reference evidence="10 11" key="1">
    <citation type="submission" date="2013-09" db="EMBL/GenBank/DDBJ databases">
        <title>Corchorus capsularis genome sequencing.</title>
        <authorList>
            <person name="Alam M."/>
            <person name="Haque M.S."/>
            <person name="Islam M.S."/>
            <person name="Emdad E.M."/>
            <person name="Islam M.M."/>
            <person name="Ahmed B."/>
            <person name="Halim A."/>
            <person name="Hossen Q.M.M."/>
            <person name="Hossain M.Z."/>
            <person name="Ahmed R."/>
            <person name="Khan M.M."/>
            <person name="Islam R."/>
            <person name="Rashid M.M."/>
            <person name="Khan S.A."/>
            <person name="Rahman M.S."/>
            <person name="Alam M."/>
        </authorList>
    </citation>
    <scope>NUCLEOTIDE SEQUENCE [LARGE SCALE GENOMIC DNA]</scope>
    <source>
        <strain evidence="11">cv. CVL-1</strain>
        <tissue evidence="10">Whole seedling</tissue>
    </source>
</reference>
<dbReference type="EMBL" id="AWWV01012824">
    <property type="protein sequence ID" value="OMO64245.1"/>
    <property type="molecule type" value="Genomic_DNA"/>
</dbReference>
<dbReference type="NCBIfam" id="TIGR01145">
    <property type="entry name" value="ATP_synt_delta"/>
    <property type="match status" value="1"/>
</dbReference>
<evidence type="ECO:0000256" key="7">
    <source>
        <dbReference type="ARBA" id="ARBA00023136"/>
    </source>
</evidence>
<evidence type="ECO:0000256" key="8">
    <source>
        <dbReference type="ARBA" id="ARBA00023310"/>
    </source>
</evidence>
<dbReference type="AlphaFoldDB" id="A0A1R3H1K1"/>
<evidence type="ECO:0000256" key="5">
    <source>
        <dbReference type="ARBA" id="ARBA00022781"/>
    </source>
</evidence>
<keyword evidence="7" id="KW-0472">Membrane</keyword>